<reference evidence="3" key="1">
    <citation type="submission" date="2022-11" db="UniProtKB">
        <authorList>
            <consortium name="WormBaseParasite"/>
        </authorList>
    </citation>
    <scope>IDENTIFICATION</scope>
</reference>
<dbReference type="Proteomes" id="UP000887565">
    <property type="component" value="Unplaced"/>
</dbReference>
<evidence type="ECO:0000313" key="2">
    <source>
        <dbReference type="Proteomes" id="UP000887565"/>
    </source>
</evidence>
<feature type="compositionally biased region" description="Basic and acidic residues" evidence="1">
    <location>
        <begin position="81"/>
        <end position="90"/>
    </location>
</feature>
<evidence type="ECO:0000313" key="3">
    <source>
        <dbReference type="WBParaSite" id="nRc.2.0.1.t47403-RA"/>
    </source>
</evidence>
<dbReference type="AlphaFoldDB" id="A0A915LAK3"/>
<dbReference type="WBParaSite" id="nRc.2.0.1.t47403-RA">
    <property type="protein sequence ID" value="nRc.2.0.1.t47403-RA"/>
    <property type="gene ID" value="nRc.2.0.1.g47403"/>
</dbReference>
<evidence type="ECO:0000256" key="1">
    <source>
        <dbReference type="SAM" id="MobiDB-lite"/>
    </source>
</evidence>
<protein>
    <submittedName>
        <fullName evidence="3">Uncharacterized protein</fullName>
    </submittedName>
</protein>
<accession>A0A915LAK3</accession>
<sequence>MSHPCCLCCRNMMSHCRKIGKSSCDEQVQICCRQSRRRRRHRKTSAAATALSSLLIDLAAKMPAAENFDKISPADASLENSHSDQEWSER</sequence>
<organism evidence="2 3">
    <name type="scientific">Romanomermis culicivorax</name>
    <name type="common">Nematode worm</name>
    <dbReference type="NCBI Taxonomy" id="13658"/>
    <lineage>
        <taxon>Eukaryota</taxon>
        <taxon>Metazoa</taxon>
        <taxon>Ecdysozoa</taxon>
        <taxon>Nematoda</taxon>
        <taxon>Enoplea</taxon>
        <taxon>Dorylaimia</taxon>
        <taxon>Mermithida</taxon>
        <taxon>Mermithoidea</taxon>
        <taxon>Mermithidae</taxon>
        <taxon>Romanomermis</taxon>
    </lineage>
</organism>
<feature type="region of interest" description="Disordered" evidence="1">
    <location>
        <begin position="70"/>
        <end position="90"/>
    </location>
</feature>
<keyword evidence="2" id="KW-1185">Reference proteome</keyword>
<name>A0A915LAK3_ROMCU</name>
<proteinExistence type="predicted"/>